<sequence length="84" mass="9814">MDSSELEIIAQSHLTNYALLASVAFLLYDIVLKLDIEVDFVWKSRWTIAKWLYLITRYWGIVYNVYVGRKSPLFLRLVSVNLAS</sequence>
<gene>
    <name evidence="3" type="ORF">D9758_016082</name>
</gene>
<keyword evidence="1" id="KW-0472">Membrane</keyword>
<comment type="caution">
    <text evidence="3">The sequence shown here is derived from an EMBL/GenBank/DDBJ whole genome shotgun (WGS) entry which is preliminary data.</text>
</comment>
<evidence type="ECO:0000313" key="3">
    <source>
        <dbReference type="EMBL" id="KAF5334109.1"/>
    </source>
</evidence>
<reference evidence="3 4" key="1">
    <citation type="journal article" date="2020" name="ISME J.">
        <title>Uncovering the hidden diversity of litter-decomposition mechanisms in mushroom-forming fungi.</title>
        <authorList>
            <person name="Floudas D."/>
            <person name="Bentzer J."/>
            <person name="Ahren D."/>
            <person name="Johansson T."/>
            <person name="Persson P."/>
            <person name="Tunlid A."/>
        </authorList>
    </citation>
    <scope>NUCLEOTIDE SEQUENCE [LARGE SCALE GENOMIC DNA]</scope>
    <source>
        <strain evidence="3 4">CBS 291.85</strain>
    </source>
</reference>
<keyword evidence="1" id="KW-1133">Transmembrane helix</keyword>
<keyword evidence="1" id="KW-0812">Transmembrane</keyword>
<protein>
    <recommendedName>
        <fullName evidence="2">DUF6533 domain-containing protein</fullName>
    </recommendedName>
</protein>
<dbReference type="AlphaFoldDB" id="A0A8H5FES1"/>
<dbReference type="Proteomes" id="UP000559256">
    <property type="component" value="Unassembled WGS sequence"/>
</dbReference>
<evidence type="ECO:0000256" key="1">
    <source>
        <dbReference type="SAM" id="Phobius"/>
    </source>
</evidence>
<accession>A0A8H5FES1</accession>
<dbReference type="InterPro" id="IPR045340">
    <property type="entry name" value="DUF6533"/>
</dbReference>
<name>A0A8H5FES1_9AGAR</name>
<proteinExistence type="predicted"/>
<dbReference type="EMBL" id="JAACJM010000269">
    <property type="protein sequence ID" value="KAF5334109.1"/>
    <property type="molecule type" value="Genomic_DNA"/>
</dbReference>
<dbReference type="Pfam" id="PF20151">
    <property type="entry name" value="DUF6533"/>
    <property type="match status" value="1"/>
</dbReference>
<evidence type="ECO:0000313" key="4">
    <source>
        <dbReference type="Proteomes" id="UP000559256"/>
    </source>
</evidence>
<feature type="domain" description="DUF6533" evidence="2">
    <location>
        <begin position="17"/>
        <end position="62"/>
    </location>
</feature>
<feature type="transmembrane region" description="Helical" evidence="1">
    <location>
        <begin position="51"/>
        <end position="67"/>
    </location>
</feature>
<keyword evidence="4" id="KW-1185">Reference proteome</keyword>
<organism evidence="3 4">
    <name type="scientific">Tetrapyrgos nigripes</name>
    <dbReference type="NCBI Taxonomy" id="182062"/>
    <lineage>
        <taxon>Eukaryota</taxon>
        <taxon>Fungi</taxon>
        <taxon>Dikarya</taxon>
        <taxon>Basidiomycota</taxon>
        <taxon>Agaricomycotina</taxon>
        <taxon>Agaricomycetes</taxon>
        <taxon>Agaricomycetidae</taxon>
        <taxon>Agaricales</taxon>
        <taxon>Marasmiineae</taxon>
        <taxon>Marasmiaceae</taxon>
        <taxon>Tetrapyrgos</taxon>
    </lineage>
</organism>
<feature type="transmembrane region" description="Helical" evidence="1">
    <location>
        <begin position="12"/>
        <end position="31"/>
    </location>
</feature>
<dbReference type="OrthoDB" id="3349377at2759"/>
<evidence type="ECO:0000259" key="2">
    <source>
        <dbReference type="Pfam" id="PF20151"/>
    </source>
</evidence>